<feature type="compositionally biased region" description="Low complexity" evidence="1">
    <location>
        <begin position="237"/>
        <end position="249"/>
    </location>
</feature>
<dbReference type="GeneID" id="39990147"/>
<evidence type="ECO:0000256" key="1">
    <source>
        <dbReference type="SAM" id="MobiDB-lite"/>
    </source>
</evidence>
<comment type="caution">
    <text evidence="2">The sequence shown here is derived from an EMBL/GenBank/DDBJ whole genome shotgun (WGS) entry which is preliminary data.</text>
</comment>
<organism evidence="2 3">
    <name type="scientific">Trypanosoma theileri</name>
    <dbReference type="NCBI Taxonomy" id="67003"/>
    <lineage>
        <taxon>Eukaryota</taxon>
        <taxon>Discoba</taxon>
        <taxon>Euglenozoa</taxon>
        <taxon>Kinetoplastea</taxon>
        <taxon>Metakinetoplastina</taxon>
        <taxon>Trypanosomatida</taxon>
        <taxon>Trypanosomatidae</taxon>
        <taxon>Trypanosoma</taxon>
    </lineage>
</organism>
<gene>
    <name evidence="2" type="ORF">TM35_000471070</name>
</gene>
<reference evidence="2 3" key="1">
    <citation type="submission" date="2017-03" db="EMBL/GenBank/DDBJ databases">
        <title>An alternative strategy for trypanosome survival in the mammalian bloodstream revealed through genome and transcriptome analysis of the ubiquitous bovine parasite Trypanosoma (Megatrypanum) theileri.</title>
        <authorList>
            <person name="Kelly S."/>
            <person name="Ivens A."/>
            <person name="Mott A."/>
            <person name="O'Neill E."/>
            <person name="Emms D."/>
            <person name="Macleod O."/>
            <person name="Voorheis P."/>
            <person name="Matthews J."/>
            <person name="Matthews K."/>
            <person name="Carrington M."/>
        </authorList>
    </citation>
    <scope>NUCLEOTIDE SEQUENCE [LARGE SCALE GENOMIC DNA]</scope>
    <source>
        <strain evidence="2">Edinburgh</strain>
    </source>
</reference>
<feature type="region of interest" description="Disordered" evidence="1">
    <location>
        <begin position="143"/>
        <end position="290"/>
    </location>
</feature>
<sequence>TCGAGSRVSACGKYADLCRQRTARTATTTTTTITTAAGELKAVMAYVGSRDFNYYEWWNNTKEKLKKECRENADHEVEGINCTKWLQSPHQEQVTNLRQGSGDHAMGENAVIGDGVQGVDINQPVGAHRPGSVEMPRTVIAEEGQQQEGGTLGEVKASGSPKQKVESKDLVSAPEAAQRNEVIPSTKRQGEDSNVAIHGNQGTPNNTSVNTVTGEDQPTQQSPLAVNATAAPDSKESTNNNESTDSSASGSDMGVTAKTETEETNSTTPPSTENTTTEAPTTTPSPVPVTDPQISTITSAVQKNKANVDSSVSPVWMRTAAPLLIVLVLFSATVY</sequence>
<dbReference type="EMBL" id="NBCO01000047">
    <property type="protein sequence ID" value="ORC84212.1"/>
    <property type="molecule type" value="Genomic_DNA"/>
</dbReference>
<keyword evidence="3" id="KW-1185">Reference proteome</keyword>
<dbReference type="AlphaFoldDB" id="A0A1X0NHG7"/>
<name>A0A1X0NHG7_9TRYP</name>
<proteinExistence type="predicted"/>
<feature type="compositionally biased region" description="Low complexity" evidence="1">
    <location>
        <begin position="264"/>
        <end position="282"/>
    </location>
</feature>
<dbReference type="RefSeq" id="XP_028878278.1">
    <property type="nucleotide sequence ID" value="XM_029030367.1"/>
</dbReference>
<dbReference type="Proteomes" id="UP000192257">
    <property type="component" value="Unassembled WGS sequence"/>
</dbReference>
<feature type="compositionally biased region" description="Polar residues" evidence="1">
    <location>
        <begin position="200"/>
        <end position="224"/>
    </location>
</feature>
<evidence type="ECO:0000313" key="3">
    <source>
        <dbReference type="Proteomes" id="UP000192257"/>
    </source>
</evidence>
<evidence type="ECO:0000313" key="2">
    <source>
        <dbReference type="EMBL" id="ORC84212.1"/>
    </source>
</evidence>
<protein>
    <submittedName>
        <fullName evidence="2">Uncharacterized protein</fullName>
    </submittedName>
</protein>
<dbReference type="VEuPathDB" id="TriTrypDB:TM35_000471070"/>
<accession>A0A1X0NHG7</accession>
<feature type="non-terminal residue" evidence="2">
    <location>
        <position position="1"/>
    </location>
</feature>